<dbReference type="GO" id="GO:0015643">
    <property type="term" value="F:toxic substance binding"/>
    <property type="evidence" value="ECO:0007669"/>
    <property type="project" value="InterPro"/>
</dbReference>
<protein>
    <recommendedName>
        <fullName evidence="4">Colicin immunity protein</fullName>
    </recommendedName>
</protein>
<dbReference type="Pfam" id="PF03857">
    <property type="entry name" value="Colicin_im"/>
    <property type="match status" value="1"/>
</dbReference>
<dbReference type="GO" id="GO:0030153">
    <property type="term" value="P:bacteriocin immunity"/>
    <property type="evidence" value="ECO:0007669"/>
    <property type="project" value="InterPro"/>
</dbReference>
<dbReference type="RefSeq" id="WP_198138768.1">
    <property type="nucleotide sequence ID" value="NZ_JRUQ01000038.1"/>
</dbReference>
<proteinExistence type="predicted"/>
<keyword evidence="1" id="KW-0812">Transmembrane</keyword>
<feature type="transmembrane region" description="Helical" evidence="1">
    <location>
        <begin position="16"/>
        <end position="44"/>
    </location>
</feature>
<feature type="transmembrane region" description="Helical" evidence="1">
    <location>
        <begin position="136"/>
        <end position="162"/>
    </location>
</feature>
<dbReference type="InterPro" id="IPR005557">
    <property type="entry name" value="Colicin_im"/>
</dbReference>
<dbReference type="Proteomes" id="UP000030351">
    <property type="component" value="Unassembled WGS sequence"/>
</dbReference>
<evidence type="ECO:0000313" key="2">
    <source>
        <dbReference type="EMBL" id="KGT93020.1"/>
    </source>
</evidence>
<keyword evidence="3" id="KW-1185">Reference proteome</keyword>
<evidence type="ECO:0008006" key="4">
    <source>
        <dbReference type="Google" id="ProtNLM"/>
    </source>
</evidence>
<evidence type="ECO:0000256" key="1">
    <source>
        <dbReference type="SAM" id="Phobius"/>
    </source>
</evidence>
<keyword evidence="1" id="KW-0472">Membrane</keyword>
<accession>A0A0A3Z2F6</accession>
<name>A0A0A3Z2F6_9GAMM</name>
<evidence type="ECO:0000313" key="3">
    <source>
        <dbReference type="Proteomes" id="UP000030351"/>
    </source>
</evidence>
<sequence>MDKKSTIARNFSKVTIGFLLIGILPMFLIVCGVDFPVILFGKIINNNGGITSGNFPLVSYRLNSYVGIVAPLLSFIAFLTLYRALDLKHKFETNFKLYATFFQYALFVFVIYYLFYFCHLELTEANGLIRGLTNGILGLSLFYTIIVFPAMYFSLLIFFIFLNSIIKNNLS</sequence>
<gene>
    <name evidence="2" type="ORF">NG99_12490</name>
</gene>
<dbReference type="EMBL" id="JRUQ01000038">
    <property type="protein sequence ID" value="KGT93020.1"/>
    <property type="molecule type" value="Genomic_DNA"/>
</dbReference>
<feature type="transmembrane region" description="Helical" evidence="1">
    <location>
        <begin position="97"/>
        <end position="116"/>
    </location>
</feature>
<keyword evidence="1" id="KW-1133">Transmembrane helix</keyword>
<dbReference type="AlphaFoldDB" id="A0A0A3Z2F6"/>
<reference evidence="2 3" key="1">
    <citation type="submission" date="2014-10" db="EMBL/GenBank/DDBJ databases">
        <title>Genome sequence of Erwinia typographi M043b.</title>
        <authorList>
            <person name="Chan K.-G."/>
            <person name="Tan W.-S."/>
        </authorList>
    </citation>
    <scope>NUCLEOTIDE SEQUENCE [LARGE SCALE GENOMIC DNA]</scope>
    <source>
        <strain evidence="2 3">M043b</strain>
    </source>
</reference>
<feature type="transmembrane region" description="Helical" evidence="1">
    <location>
        <begin position="64"/>
        <end position="85"/>
    </location>
</feature>
<organism evidence="2 3">
    <name type="scientific">Erwinia typographi</name>
    <dbReference type="NCBI Taxonomy" id="371042"/>
    <lineage>
        <taxon>Bacteria</taxon>
        <taxon>Pseudomonadati</taxon>
        <taxon>Pseudomonadota</taxon>
        <taxon>Gammaproteobacteria</taxon>
        <taxon>Enterobacterales</taxon>
        <taxon>Erwiniaceae</taxon>
        <taxon>Erwinia</taxon>
    </lineage>
</organism>
<comment type="caution">
    <text evidence="2">The sequence shown here is derived from an EMBL/GenBank/DDBJ whole genome shotgun (WGS) entry which is preliminary data.</text>
</comment>